<name>A0A507FF83_9FUNG</name>
<feature type="region of interest" description="Disordered" evidence="7">
    <location>
        <begin position="128"/>
        <end position="185"/>
    </location>
</feature>
<dbReference type="Gene3D" id="1.10.400.10">
    <property type="entry name" value="GI Alpha 1, domain 2-like"/>
    <property type="match status" value="2"/>
</dbReference>
<dbReference type="FunFam" id="3.40.50.300:FF:000692">
    <property type="entry name" value="Guanine nucleotide-binding protein subunit alpha"/>
    <property type="match status" value="1"/>
</dbReference>
<feature type="binding site" evidence="6">
    <location>
        <position position="302"/>
    </location>
    <ligand>
        <name>Mg(2+)</name>
        <dbReference type="ChEBI" id="CHEBI:18420"/>
    </ligand>
</feature>
<evidence type="ECO:0000256" key="2">
    <source>
        <dbReference type="ARBA" id="ARBA00022741"/>
    </source>
</evidence>
<dbReference type="GO" id="GO:0005525">
    <property type="term" value="F:GTP binding"/>
    <property type="evidence" value="ECO:0007669"/>
    <property type="project" value="UniProtKB-KW"/>
</dbReference>
<sequence length="476" mass="53165">MGCVSSAQVEPRVSATHKAIERQIRRDKKEMETHIKVLLLGPGESGKSTILKQFRYLYGNGFSDIEIQVFRSAIVVNLITCIQTLITAMENLKIPYGFDPSLPLENLEAMLTLENEAERRQTNATTTLLPTDQQESQHQQQSTSMLSGLSSASVSSEDEDAIVSKGSASEVKELSSTSLPSTENGNRSKQCACLIAQCARARYEAIKRTEGPLPENPVSKAVARVKGMNLIFGLQREESLPPDIAECVSVIWNDPGVQYCYTRSNEFQLIDCCKYLADNASRICAPGYAPVDDDILQARIMTTAVAEHNFIIQHQKFSIFDVGGQRSQRKKWAAYFDGCSAIIFVIAISCYDQLCFEDYSTNRMVEALNVFGSICNHPLFKKTDIILFINKMDLFTIKLATKPIREFFSDYTGDATSVEENAAYFVNRCISLNKYPNDKDIYPHFTSATDTKQITKVLITVAHCILSKILKDIDLL</sequence>
<evidence type="ECO:0000313" key="8">
    <source>
        <dbReference type="EMBL" id="TPX74227.1"/>
    </source>
</evidence>
<feature type="compositionally biased region" description="Low complexity" evidence="7">
    <location>
        <begin position="133"/>
        <end position="155"/>
    </location>
</feature>
<reference evidence="8 9" key="1">
    <citation type="journal article" date="2019" name="Sci. Rep.">
        <title>Comparative genomics of chytrid fungi reveal insights into the obligate biotrophic and pathogenic lifestyle of Synchytrium endobioticum.</title>
        <authorList>
            <person name="van de Vossenberg B.T.L.H."/>
            <person name="Warris S."/>
            <person name="Nguyen H.D.T."/>
            <person name="van Gent-Pelzer M.P.E."/>
            <person name="Joly D.L."/>
            <person name="van de Geest H.C."/>
            <person name="Bonants P.J.M."/>
            <person name="Smith D.S."/>
            <person name="Levesque C.A."/>
            <person name="van der Lee T.A.J."/>
        </authorList>
    </citation>
    <scope>NUCLEOTIDE SEQUENCE [LARGE SCALE GENOMIC DNA]</scope>
    <source>
        <strain evidence="8 9">CBS 675.73</strain>
    </source>
</reference>
<keyword evidence="2 5" id="KW-0547">Nucleotide-binding</keyword>
<evidence type="ECO:0000256" key="6">
    <source>
        <dbReference type="PIRSR" id="PIRSR601019-2"/>
    </source>
</evidence>
<dbReference type="GO" id="GO:0005834">
    <property type="term" value="C:heterotrimeric G-protein complex"/>
    <property type="evidence" value="ECO:0007669"/>
    <property type="project" value="TreeGrafter"/>
</dbReference>
<dbReference type="SUPFAM" id="SSF47895">
    <property type="entry name" value="Transducin (alpha subunit), insertion domain"/>
    <property type="match status" value="1"/>
</dbReference>
<dbReference type="Proteomes" id="UP000320333">
    <property type="component" value="Unassembled WGS sequence"/>
</dbReference>
<dbReference type="PROSITE" id="PS51882">
    <property type="entry name" value="G_ALPHA"/>
    <property type="match status" value="1"/>
</dbReference>
<dbReference type="AlphaFoldDB" id="A0A507FF83"/>
<accession>A0A507FF83</accession>
<keyword evidence="1 6" id="KW-0479">Metal-binding</keyword>
<dbReference type="InterPro" id="IPR027417">
    <property type="entry name" value="P-loop_NTPase"/>
</dbReference>
<dbReference type="GO" id="GO:0007188">
    <property type="term" value="P:adenylate cyclase-modulating G protein-coupled receptor signaling pathway"/>
    <property type="evidence" value="ECO:0007669"/>
    <property type="project" value="TreeGrafter"/>
</dbReference>
<dbReference type="STRING" id="246404.A0A507FF83"/>
<evidence type="ECO:0008006" key="10">
    <source>
        <dbReference type="Google" id="ProtNLM"/>
    </source>
</evidence>
<dbReference type="PRINTS" id="PR00318">
    <property type="entry name" value="GPROTEINA"/>
</dbReference>
<keyword evidence="9" id="KW-1185">Reference proteome</keyword>
<proteinExistence type="predicted"/>
<dbReference type="InterPro" id="IPR011025">
    <property type="entry name" value="GproteinA_insert"/>
</dbReference>
<keyword evidence="4" id="KW-0807">Transducer</keyword>
<dbReference type="EMBL" id="QEAP01000137">
    <property type="protein sequence ID" value="TPX74227.1"/>
    <property type="molecule type" value="Genomic_DNA"/>
</dbReference>
<dbReference type="PANTHER" id="PTHR10218">
    <property type="entry name" value="GTP-BINDING PROTEIN ALPHA SUBUNIT"/>
    <property type="match status" value="1"/>
</dbReference>
<feature type="binding site" evidence="5">
    <location>
        <begin position="296"/>
        <end position="302"/>
    </location>
    <ligand>
        <name>GTP</name>
        <dbReference type="ChEBI" id="CHEBI:37565"/>
    </ligand>
</feature>
<dbReference type="SMART" id="SM00275">
    <property type="entry name" value="G_alpha"/>
    <property type="match status" value="1"/>
</dbReference>
<dbReference type="InterPro" id="IPR001019">
    <property type="entry name" value="Gprotein_alpha_su"/>
</dbReference>
<protein>
    <recommendedName>
        <fullName evidence="10">G-protein alpha subunit</fullName>
    </recommendedName>
</protein>
<dbReference type="Gene3D" id="3.40.50.300">
    <property type="entry name" value="P-loop containing nucleotide triphosphate hydrolases"/>
    <property type="match status" value="2"/>
</dbReference>
<comment type="caution">
    <text evidence="8">The sequence shown here is derived from an EMBL/GenBank/DDBJ whole genome shotgun (WGS) entry which is preliminary data.</text>
</comment>
<keyword evidence="6" id="KW-0460">Magnesium</keyword>
<dbReference type="CDD" id="cd00066">
    <property type="entry name" value="G-alpha"/>
    <property type="match status" value="1"/>
</dbReference>
<dbReference type="GO" id="GO:0031683">
    <property type="term" value="F:G-protein beta/gamma-subunit complex binding"/>
    <property type="evidence" value="ECO:0007669"/>
    <property type="project" value="InterPro"/>
</dbReference>
<evidence type="ECO:0000313" key="9">
    <source>
        <dbReference type="Proteomes" id="UP000320333"/>
    </source>
</evidence>
<dbReference type="GO" id="GO:0003924">
    <property type="term" value="F:GTPase activity"/>
    <property type="evidence" value="ECO:0007669"/>
    <property type="project" value="InterPro"/>
</dbReference>
<dbReference type="GO" id="GO:0001664">
    <property type="term" value="F:G protein-coupled receptor binding"/>
    <property type="evidence" value="ECO:0007669"/>
    <property type="project" value="TreeGrafter"/>
</dbReference>
<dbReference type="GO" id="GO:0046872">
    <property type="term" value="F:metal ion binding"/>
    <property type="evidence" value="ECO:0007669"/>
    <property type="project" value="UniProtKB-KW"/>
</dbReference>
<dbReference type="OrthoDB" id="2118823at2759"/>
<gene>
    <name evidence="8" type="ORF">CcCBS67573_g04517</name>
</gene>
<feature type="binding site" evidence="5">
    <location>
        <position position="448"/>
    </location>
    <ligand>
        <name>GTP</name>
        <dbReference type="ChEBI" id="CHEBI:37565"/>
    </ligand>
</feature>
<dbReference type="GO" id="GO:0005737">
    <property type="term" value="C:cytoplasm"/>
    <property type="evidence" value="ECO:0007669"/>
    <property type="project" value="TreeGrafter"/>
</dbReference>
<dbReference type="Pfam" id="PF00503">
    <property type="entry name" value="G-alpha"/>
    <property type="match status" value="1"/>
</dbReference>
<keyword evidence="3 5" id="KW-0342">GTP-binding</keyword>
<dbReference type="SUPFAM" id="SSF52540">
    <property type="entry name" value="P-loop containing nucleoside triphosphate hydrolases"/>
    <property type="match status" value="1"/>
</dbReference>
<evidence type="ECO:0000256" key="3">
    <source>
        <dbReference type="ARBA" id="ARBA00023134"/>
    </source>
</evidence>
<evidence type="ECO:0000256" key="1">
    <source>
        <dbReference type="ARBA" id="ARBA00022723"/>
    </source>
</evidence>
<organism evidence="8 9">
    <name type="scientific">Chytriomyces confervae</name>
    <dbReference type="NCBI Taxonomy" id="246404"/>
    <lineage>
        <taxon>Eukaryota</taxon>
        <taxon>Fungi</taxon>
        <taxon>Fungi incertae sedis</taxon>
        <taxon>Chytridiomycota</taxon>
        <taxon>Chytridiomycota incertae sedis</taxon>
        <taxon>Chytridiomycetes</taxon>
        <taxon>Chytridiales</taxon>
        <taxon>Chytriomycetaceae</taxon>
        <taxon>Chytriomyces</taxon>
    </lineage>
</organism>
<feature type="binding site" evidence="5">
    <location>
        <begin position="390"/>
        <end position="393"/>
    </location>
    <ligand>
        <name>GTP</name>
        <dbReference type="ChEBI" id="CHEBI:37565"/>
    </ligand>
</feature>
<feature type="compositionally biased region" description="Polar residues" evidence="7">
    <location>
        <begin position="174"/>
        <end position="185"/>
    </location>
</feature>
<dbReference type="PANTHER" id="PTHR10218:SF302">
    <property type="entry name" value="GUANINE NUCLEOTIDE-BINDING PROTEIN ALPHA-5 SUBUNIT"/>
    <property type="match status" value="1"/>
</dbReference>
<evidence type="ECO:0000256" key="5">
    <source>
        <dbReference type="PIRSR" id="PIRSR601019-1"/>
    </source>
</evidence>
<evidence type="ECO:0000256" key="7">
    <source>
        <dbReference type="SAM" id="MobiDB-lite"/>
    </source>
</evidence>
<evidence type="ECO:0000256" key="4">
    <source>
        <dbReference type="ARBA" id="ARBA00023224"/>
    </source>
</evidence>
<feature type="binding site" evidence="5">
    <location>
        <begin position="321"/>
        <end position="325"/>
    </location>
    <ligand>
        <name>GTP</name>
        <dbReference type="ChEBI" id="CHEBI:37565"/>
    </ligand>
</feature>